<dbReference type="AlphaFoldDB" id="A0A9W6VQI2"/>
<dbReference type="Pfam" id="PF03746">
    <property type="entry name" value="LamB_YcsF"/>
    <property type="match status" value="1"/>
</dbReference>
<dbReference type="RefSeq" id="WP_285635087.1">
    <property type="nucleotide sequence ID" value="NZ_BSTJ01000017.1"/>
</dbReference>
<dbReference type="EMBL" id="BSTJ01000017">
    <property type="protein sequence ID" value="GLY81128.1"/>
    <property type="molecule type" value="Genomic_DNA"/>
</dbReference>
<proteinExistence type="predicted"/>
<evidence type="ECO:0000313" key="1">
    <source>
        <dbReference type="EMBL" id="GLY81128.1"/>
    </source>
</evidence>
<reference evidence="1" key="1">
    <citation type="submission" date="2023-03" db="EMBL/GenBank/DDBJ databases">
        <title>Actinoallomurus iriomotensis NBRC 103681.</title>
        <authorList>
            <person name="Ichikawa N."/>
            <person name="Sato H."/>
            <person name="Tonouchi N."/>
        </authorList>
    </citation>
    <scope>NUCLEOTIDE SEQUENCE</scope>
    <source>
        <strain evidence="1">NBRC 103681</strain>
    </source>
</reference>
<protein>
    <submittedName>
        <fullName evidence="1">Uncharacterized protein</fullName>
    </submittedName>
</protein>
<dbReference type="InterPro" id="IPR005501">
    <property type="entry name" value="LamB/YcsF/PxpA-like"/>
</dbReference>
<comment type="caution">
    <text evidence="1">The sequence shown here is derived from an EMBL/GenBank/DDBJ whole genome shotgun (WGS) entry which is preliminary data.</text>
</comment>
<evidence type="ECO:0000313" key="2">
    <source>
        <dbReference type="Proteomes" id="UP001165135"/>
    </source>
</evidence>
<dbReference type="Gene3D" id="3.20.20.370">
    <property type="entry name" value="Glycoside hydrolase/deacetylase"/>
    <property type="match status" value="1"/>
</dbReference>
<gene>
    <name evidence="1" type="ORF">Airi01_093950</name>
</gene>
<name>A0A9W6VQI2_9ACTN</name>
<organism evidence="1 2">
    <name type="scientific">Actinoallomurus iriomotensis</name>
    <dbReference type="NCBI Taxonomy" id="478107"/>
    <lineage>
        <taxon>Bacteria</taxon>
        <taxon>Bacillati</taxon>
        <taxon>Actinomycetota</taxon>
        <taxon>Actinomycetes</taxon>
        <taxon>Streptosporangiales</taxon>
        <taxon>Thermomonosporaceae</taxon>
        <taxon>Actinoallomurus</taxon>
    </lineage>
</organism>
<dbReference type="InterPro" id="IPR011330">
    <property type="entry name" value="Glyco_hydro/deAcase_b/a-brl"/>
</dbReference>
<dbReference type="SUPFAM" id="SSF88713">
    <property type="entry name" value="Glycoside hydrolase/deacetylase"/>
    <property type="match status" value="1"/>
</dbReference>
<dbReference type="Proteomes" id="UP001165135">
    <property type="component" value="Unassembled WGS sequence"/>
</dbReference>
<accession>A0A9W6VQI2</accession>
<sequence length="53" mass="5711">MTLKINTDLGKGHGRWRLGSDEELIPLAPTVNIVCGAGKPRLMRWVTAPAVVA</sequence>
<dbReference type="GO" id="GO:0005975">
    <property type="term" value="P:carbohydrate metabolic process"/>
    <property type="evidence" value="ECO:0007669"/>
    <property type="project" value="InterPro"/>
</dbReference>